<evidence type="ECO:0000313" key="2">
    <source>
        <dbReference type="EMBL" id="MDQ0272756.1"/>
    </source>
</evidence>
<proteinExistence type="predicted"/>
<dbReference type="EMBL" id="JAUSUB010000027">
    <property type="protein sequence ID" value="MDQ0272696.1"/>
    <property type="molecule type" value="Genomic_DNA"/>
</dbReference>
<feature type="non-terminal residue" evidence="2">
    <location>
        <position position="25"/>
    </location>
</feature>
<protein>
    <submittedName>
        <fullName evidence="2">Uncharacterized protein</fullName>
    </submittedName>
</protein>
<accession>A0ABU0ANA2</accession>
<dbReference type="Proteomes" id="UP001238088">
    <property type="component" value="Unassembled WGS sequence"/>
</dbReference>
<gene>
    <name evidence="1" type="ORF">J2S17_004589</name>
    <name evidence="2" type="ORF">J2S17_004649</name>
</gene>
<organism evidence="2 3">
    <name type="scientific">Cytobacillus purgationiresistens</name>
    <dbReference type="NCBI Taxonomy" id="863449"/>
    <lineage>
        <taxon>Bacteria</taxon>
        <taxon>Bacillati</taxon>
        <taxon>Bacillota</taxon>
        <taxon>Bacilli</taxon>
        <taxon>Bacillales</taxon>
        <taxon>Bacillaceae</taxon>
        <taxon>Cytobacillus</taxon>
    </lineage>
</organism>
<reference evidence="2 3" key="1">
    <citation type="submission" date="2023-07" db="EMBL/GenBank/DDBJ databases">
        <title>Genomic Encyclopedia of Type Strains, Phase IV (KMG-IV): sequencing the most valuable type-strain genomes for metagenomic binning, comparative biology and taxonomic classification.</title>
        <authorList>
            <person name="Goeker M."/>
        </authorList>
    </citation>
    <scope>NUCLEOTIDE SEQUENCE [LARGE SCALE GENOMIC DNA]</scope>
    <source>
        <strain evidence="2 3">DSM 23494</strain>
    </source>
</reference>
<keyword evidence="3" id="KW-1185">Reference proteome</keyword>
<evidence type="ECO:0000313" key="1">
    <source>
        <dbReference type="EMBL" id="MDQ0272696.1"/>
    </source>
</evidence>
<evidence type="ECO:0000313" key="3">
    <source>
        <dbReference type="Proteomes" id="UP001238088"/>
    </source>
</evidence>
<comment type="caution">
    <text evidence="2">The sequence shown here is derived from an EMBL/GenBank/DDBJ whole genome shotgun (WGS) entry which is preliminary data.</text>
</comment>
<sequence>MVQPYKHEPFTDFSIEENRNGYLQG</sequence>
<dbReference type="EMBL" id="JAUSUB010000028">
    <property type="protein sequence ID" value="MDQ0272756.1"/>
    <property type="molecule type" value="Genomic_DNA"/>
</dbReference>
<name>A0ABU0ANA2_9BACI</name>